<organism evidence="3 4">
    <name type="scientific">Propionibacterium australiense</name>
    <dbReference type="NCBI Taxonomy" id="119981"/>
    <lineage>
        <taxon>Bacteria</taxon>
        <taxon>Bacillati</taxon>
        <taxon>Actinomycetota</taxon>
        <taxon>Actinomycetes</taxon>
        <taxon>Propionibacteriales</taxon>
        <taxon>Propionibacteriaceae</taxon>
        <taxon>Propionibacterium</taxon>
    </lineage>
</organism>
<reference evidence="3" key="1">
    <citation type="submission" date="2018-08" db="EMBL/GenBank/DDBJ databases">
        <authorList>
            <person name="Ferrada E.E."/>
            <person name="Latorre B.A."/>
        </authorList>
    </citation>
    <scope>NUCLEOTIDE SEQUENCE [LARGE SCALE GENOMIC DNA]</scope>
    <source>
        <strain evidence="3">Propionibacterium_australiense1</strain>
    </source>
</reference>
<evidence type="ECO:0000313" key="2">
    <source>
        <dbReference type="EMBL" id="RLP12971.1"/>
    </source>
</evidence>
<evidence type="ECO:0000313" key="4">
    <source>
        <dbReference type="Proteomes" id="UP000263928"/>
    </source>
</evidence>
<dbReference type="InterPro" id="IPR004365">
    <property type="entry name" value="NA-bd_OB_tRNA"/>
</dbReference>
<dbReference type="SUPFAM" id="SSF50249">
    <property type="entry name" value="Nucleic acid-binding proteins"/>
    <property type="match status" value="1"/>
</dbReference>
<dbReference type="EMBL" id="RCIW01000001">
    <property type="protein sequence ID" value="RLP12971.1"/>
    <property type="molecule type" value="Genomic_DNA"/>
</dbReference>
<dbReference type="Gene3D" id="2.40.50.140">
    <property type="entry name" value="Nucleic acid-binding proteins"/>
    <property type="match status" value="1"/>
</dbReference>
<accession>A0A383S624</accession>
<reference evidence="4" key="2">
    <citation type="submission" date="2018-08" db="EMBL/GenBank/DDBJ databases">
        <authorList>
            <person name="Hornung B."/>
        </authorList>
    </citation>
    <scope>NUCLEOTIDE SEQUENCE [LARGE SCALE GENOMIC DNA]</scope>
</reference>
<dbReference type="RefSeq" id="WP_119161255.1">
    <property type="nucleotide sequence ID" value="NZ_LR134442.1"/>
</dbReference>
<evidence type="ECO:0000259" key="1">
    <source>
        <dbReference type="Pfam" id="PF01336"/>
    </source>
</evidence>
<reference evidence="2 5" key="3">
    <citation type="submission" date="2018-10" db="EMBL/GenBank/DDBJ databases">
        <title>Propionibacterium australiense Genome Sequencing and Assembly.</title>
        <authorList>
            <person name="Bernier A.-M."/>
            <person name="Bernard K."/>
        </authorList>
    </citation>
    <scope>NUCLEOTIDE SEQUENCE [LARGE SCALE GENOMIC DNA]</scope>
    <source>
        <strain evidence="2 5">NML98A078</strain>
    </source>
</reference>
<dbReference type="EMBL" id="UNQJ01000003">
    <property type="protein sequence ID" value="SYZ32884.1"/>
    <property type="molecule type" value="Genomic_DNA"/>
</dbReference>
<proteinExistence type="predicted"/>
<dbReference type="Proteomes" id="UP000263928">
    <property type="component" value="Unassembled WGS sequence"/>
</dbReference>
<gene>
    <name evidence="2" type="ORF">D7U36_00630</name>
    <name evidence="3" type="ORF">PROPAUS_0795</name>
</gene>
<protein>
    <submittedName>
        <fullName evidence="2">DNA-binding protein</fullName>
    </submittedName>
    <submittedName>
        <fullName evidence="3">OB-fold nucleic acid binding domain</fullName>
    </submittedName>
</protein>
<evidence type="ECO:0000313" key="3">
    <source>
        <dbReference type="EMBL" id="SYZ32884.1"/>
    </source>
</evidence>
<dbReference type="CDD" id="cd04488">
    <property type="entry name" value="RecG_wedge_OBF"/>
    <property type="match status" value="1"/>
</dbReference>
<dbReference type="Pfam" id="PF01336">
    <property type="entry name" value="tRNA_anti-codon"/>
    <property type="match status" value="1"/>
</dbReference>
<keyword evidence="2" id="KW-0238">DNA-binding</keyword>
<dbReference type="AlphaFoldDB" id="A0A383S624"/>
<keyword evidence="4" id="KW-1185">Reference proteome</keyword>
<sequence>MSGRGRCRGLLARWLGRDRASEPDTGDDGRPVPIADVATREHLTVQGRVRALAANPGSGQRWLEAELSDGTGTVTVVWMGRRRIAGVTVGRTLRVTGLIGEHRGRRVIYNPRYELLA</sequence>
<feature type="domain" description="OB" evidence="1">
    <location>
        <begin position="44"/>
        <end position="116"/>
    </location>
</feature>
<dbReference type="InterPro" id="IPR012340">
    <property type="entry name" value="NA-bd_OB-fold"/>
</dbReference>
<dbReference type="GO" id="GO:0003677">
    <property type="term" value="F:DNA binding"/>
    <property type="evidence" value="ECO:0007669"/>
    <property type="project" value="UniProtKB-KW"/>
</dbReference>
<evidence type="ECO:0000313" key="5">
    <source>
        <dbReference type="Proteomes" id="UP000279336"/>
    </source>
</evidence>
<dbReference type="Proteomes" id="UP000279336">
    <property type="component" value="Unassembled WGS sequence"/>
</dbReference>
<dbReference type="OrthoDB" id="3268233at2"/>
<name>A0A383S624_9ACTN</name>